<dbReference type="AlphaFoldDB" id="A0AAV6N3M4"/>
<reference evidence="2 3" key="1">
    <citation type="journal article" date="2021" name="Hortic Res">
        <title>The domestication of Cucurbita argyrosperma as revealed by the genome of its wild relative.</title>
        <authorList>
            <person name="Barrera-Redondo J."/>
            <person name="Sanchez-de la Vega G."/>
            <person name="Aguirre-Liguori J.A."/>
            <person name="Castellanos-Morales G."/>
            <person name="Gutierrez-Guerrero Y.T."/>
            <person name="Aguirre-Dugua X."/>
            <person name="Aguirre-Planter E."/>
            <person name="Tenaillon M.I."/>
            <person name="Lira-Saade R."/>
            <person name="Eguiarte L.E."/>
        </authorList>
    </citation>
    <scope>NUCLEOTIDE SEQUENCE [LARGE SCALE GENOMIC DNA]</scope>
    <source>
        <strain evidence="2">JBR-2021</strain>
    </source>
</reference>
<dbReference type="Proteomes" id="UP000685013">
    <property type="component" value="Chromosome 9"/>
</dbReference>
<evidence type="ECO:0000313" key="2">
    <source>
        <dbReference type="EMBL" id="KAG6591614.1"/>
    </source>
</evidence>
<organism evidence="2 3">
    <name type="scientific">Cucurbita argyrosperma subsp. sororia</name>
    <dbReference type="NCBI Taxonomy" id="37648"/>
    <lineage>
        <taxon>Eukaryota</taxon>
        <taxon>Viridiplantae</taxon>
        <taxon>Streptophyta</taxon>
        <taxon>Embryophyta</taxon>
        <taxon>Tracheophyta</taxon>
        <taxon>Spermatophyta</taxon>
        <taxon>Magnoliopsida</taxon>
        <taxon>eudicotyledons</taxon>
        <taxon>Gunneridae</taxon>
        <taxon>Pentapetalae</taxon>
        <taxon>rosids</taxon>
        <taxon>fabids</taxon>
        <taxon>Cucurbitales</taxon>
        <taxon>Cucurbitaceae</taxon>
        <taxon>Cucurbiteae</taxon>
        <taxon>Cucurbita</taxon>
    </lineage>
</organism>
<feature type="transmembrane region" description="Helical" evidence="1">
    <location>
        <begin position="16"/>
        <end position="34"/>
    </location>
</feature>
<protein>
    <submittedName>
        <fullName evidence="2">Protein arginine N-methyltransferase 1.5</fullName>
    </submittedName>
</protein>
<comment type="caution">
    <text evidence="2">The sequence shown here is derived from an EMBL/GenBank/DDBJ whole genome shotgun (WGS) entry which is preliminary data.</text>
</comment>
<dbReference type="EMBL" id="JAGKQH010000009">
    <property type="protein sequence ID" value="KAG6591614.1"/>
    <property type="molecule type" value="Genomic_DNA"/>
</dbReference>
<proteinExistence type="predicted"/>
<keyword evidence="1" id="KW-1133">Transmembrane helix</keyword>
<accession>A0AAV6N3M4</accession>
<evidence type="ECO:0000256" key="1">
    <source>
        <dbReference type="SAM" id="Phobius"/>
    </source>
</evidence>
<feature type="non-terminal residue" evidence="2">
    <location>
        <position position="1"/>
    </location>
</feature>
<keyword evidence="3" id="KW-1185">Reference proteome</keyword>
<keyword evidence="1" id="KW-0472">Membrane</keyword>
<name>A0AAV6N3M4_9ROSI</name>
<gene>
    <name evidence="2" type="primary">PMRT15</name>
    <name evidence="2" type="ORF">SDJN03_13960</name>
</gene>
<sequence>MWQPIKSIGPRAQNPSFFGFDFVVAPLACLLPASKGTSYAIYARRVRALIICRLILGICGTHFVWLCEHHCQLSIVLDILSTLPSPNVRLDDGLRSLSKRPYLALLGLLSKRHMKFITGFFNHHSLQVVLSGKPFPNVSRG</sequence>
<feature type="transmembrane region" description="Helical" evidence="1">
    <location>
        <begin position="46"/>
        <end position="66"/>
    </location>
</feature>
<evidence type="ECO:0000313" key="3">
    <source>
        <dbReference type="Proteomes" id="UP000685013"/>
    </source>
</evidence>
<keyword evidence="1" id="KW-0812">Transmembrane</keyword>